<dbReference type="EMBL" id="MBLM01000002">
    <property type="protein sequence ID" value="OHV46125.1"/>
    <property type="molecule type" value="Genomic_DNA"/>
</dbReference>
<feature type="region of interest" description="Disordered" evidence="1">
    <location>
        <begin position="45"/>
        <end position="68"/>
    </location>
</feature>
<evidence type="ECO:0000313" key="3">
    <source>
        <dbReference type="Proteomes" id="UP000179627"/>
    </source>
</evidence>
<protein>
    <submittedName>
        <fullName evidence="2">Uncharacterized protein</fullName>
    </submittedName>
</protein>
<evidence type="ECO:0000256" key="1">
    <source>
        <dbReference type="SAM" id="MobiDB-lite"/>
    </source>
</evidence>
<dbReference type="Proteomes" id="UP000179627">
    <property type="component" value="Unassembled WGS sequence"/>
</dbReference>
<organism evidence="2 3">
    <name type="scientific">Parafrankia colletiae</name>
    <dbReference type="NCBI Taxonomy" id="573497"/>
    <lineage>
        <taxon>Bacteria</taxon>
        <taxon>Bacillati</taxon>
        <taxon>Actinomycetota</taxon>
        <taxon>Actinomycetes</taxon>
        <taxon>Frankiales</taxon>
        <taxon>Frankiaceae</taxon>
        <taxon>Parafrankia</taxon>
    </lineage>
</organism>
<keyword evidence="3" id="KW-1185">Reference proteome</keyword>
<gene>
    <name evidence="2" type="ORF">CC117_00135</name>
</gene>
<proteinExistence type="predicted"/>
<sequence length="68" mass="7261">MRFLAITLIVHAPDPPTGTRRSTTARFREVVDNAIMAEELGFASRPFPGQAPPADTQVGALGQPTARS</sequence>
<evidence type="ECO:0000313" key="2">
    <source>
        <dbReference type="EMBL" id="OHV46125.1"/>
    </source>
</evidence>
<comment type="caution">
    <text evidence="2">The sequence shown here is derived from an EMBL/GenBank/DDBJ whole genome shotgun (WGS) entry which is preliminary data.</text>
</comment>
<name>A0A1S1RL42_9ACTN</name>
<reference evidence="3" key="1">
    <citation type="submission" date="2016-07" db="EMBL/GenBank/DDBJ databases">
        <title>Sequence Frankia sp. strain CcI1.17.</title>
        <authorList>
            <person name="Ghodhbane-Gtari F."/>
            <person name="Swanson E."/>
            <person name="Gueddou A."/>
            <person name="Morris K."/>
            <person name="Hezbri K."/>
            <person name="Ktari A."/>
            <person name="Nouioui I."/>
            <person name="Abebe-Akele F."/>
            <person name="Simpson S."/>
            <person name="Thomas K."/>
            <person name="Gtari M."/>
            <person name="Tisa L.S."/>
            <person name="Hurst S."/>
        </authorList>
    </citation>
    <scope>NUCLEOTIDE SEQUENCE [LARGE SCALE GENOMIC DNA]</scope>
    <source>
        <strain evidence="3">Cc1.17</strain>
    </source>
</reference>
<accession>A0A1S1RL42</accession>
<dbReference type="AlphaFoldDB" id="A0A1S1RL42"/>